<dbReference type="Proteomes" id="UP000637769">
    <property type="component" value="Unassembled WGS sequence"/>
</dbReference>
<gene>
    <name evidence="2" type="ORF">GCM10007207_23180</name>
</gene>
<sequence length="274" mass="29706">MHDDSLAPFLAHIRNCKTAILPGPRREVLAGDDSFGLADPRLFEALTALGYADGPVFRLPDGAALQPLGEALAAQRLYRPHNELFDVFDKSGIVIGQIDRGALPLLGCTAAGVHLNGLVERPEGVFLWMGHRANNKRLDPGKLDHLAAGGICTGLSPLQALIKEAGEEAAIPPDLAAQAQPVATLRYAMTRPEGLRQDTLFCYDLTLPPDFEPQPVDGEVAFFELMPIEKVLEIVRDTNDVKFNVNLVLIDLFLRRGLFSAADSARLRQALDGA</sequence>
<name>A0ABQ1MA12_9PROT</name>
<keyword evidence="3" id="KW-1185">Reference proteome</keyword>
<dbReference type="Pfam" id="PF00293">
    <property type="entry name" value="NUDIX"/>
    <property type="match status" value="1"/>
</dbReference>
<dbReference type="CDD" id="cd03676">
    <property type="entry name" value="NUDIX_Tnr3_like"/>
    <property type="match status" value="1"/>
</dbReference>
<evidence type="ECO:0000259" key="1">
    <source>
        <dbReference type="PROSITE" id="PS51462"/>
    </source>
</evidence>
<proteinExistence type="predicted"/>
<evidence type="ECO:0000313" key="3">
    <source>
        <dbReference type="Proteomes" id="UP000637769"/>
    </source>
</evidence>
<dbReference type="InterPro" id="IPR000086">
    <property type="entry name" value="NUDIX_hydrolase_dom"/>
</dbReference>
<feature type="domain" description="Nudix hydrolase" evidence="1">
    <location>
        <begin position="110"/>
        <end position="251"/>
    </location>
</feature>
<dbReference type="EMBL" id="BMCH01000006">
    <property type="protein sequence ID" value="GGC36959.1"/>
    <property type="molecule type" value="Genomic_DNA"/>
</dbReference>
<evidence type="ECO:0000313" key="2">
    <source>
        <dbReference type="EMBL" id="GGC36959.1"/>
    </source>
</evidence>
<reference evidence="3" key="1">
    <citation type="journal article" date="2019" name="Int. J. Syst. Evol. Microbiol.">
        <title>The Global Catalogue of Microorganisms (GCM) 10K type strain sequencing project: providing services to taxonomists for standard genome sequencing and annotation.</title>
        <authorList>
            <consortium name="The Broad Institute Genomics Platform"/>
            <consortium name="The Broad Institute Genome Sequencing Center for Infectious Disease"/>
            <person name="Wu L."/>
            <person name="Ma J."/>
        </authorList>
    </citation>
    <scope>NUCLEOTIDE SEQUENCE [LARGE SCALE GENOMIC DNA]</scope>
    <source>
        <strain evidence="3">CCM 7132</strain>
    </source>
</reference>
<organism evidence="2 3">
    <name type="scientific">Asaia siamensis</name>
    <dbReference type="NCBI Taxonomy" id="110479"/>
    <lineage>
        <taxon>Bacteria</taxon>
        <taxon>Pseudomonadati</taxon>
        <taxon>Pseudomonadota</taxon>
        <taxon>Alphaproteobacteria</taxon>
        <taxon>Acetobacterales</taxon>
        <taxon>Acetobacteraceae</taxon>
        <taxon>Asaia</taxon>
    </lineage>
</organism>
<accession>A0ABQ1MA12</accession>
<protein>
    <submittedName>
        <fullName evidence="2">DUF4743 domain-containing protein</fullName>
    </submittedName>
</protein>
<dbReference type="InterPro" id="IPR015797">
    <property type="entry name" value="NUDIX_hydrolase-like_dom_sf"/>
</dbReference>
<dbReference type="PROSITE" id="PS51462">
    <property type="entry name" value="NUDIX"/>
    <property type="match status" value="1"/>
</dbReference>
<dbReference type="Gene3D" id="3.90.79.10">
    <property type="entry name" value="Nucleoside Triphosphate Pyrophosphohydrolase"/>
    <property type="match status" value="1"/>
</dbReference>
<dbReference type="RefSeq" id="WP_188426966.1">
    <property type="nucleotide sequence ID" value="NZ_BMCH01000006.1"/>
</dbReference>
<comment type="caution">
    <text evidence="2">The sequence shown here is derived from an EMBL/GenBank/DDBJ whole genome shotgun (WGS) entry which is preliminary data.</text>
</comment>
<dbReference type="SUPFAM" id="SSF55811">
    <property type="entry name" value="Nudix"/>
    <property type="match status" value="1"/>
</dbReference>